<keyword evidence="7" id="KW-1185">Reference proteome</keyword>
<comment type="similarity">
    <text evidence="1 4">Belongs to the EXO70 family.</text>
</comment>
<dbReference type="InterPro" id="IPR004140">
    <property type="entry name" value="Exo70"/>
</dbReference>
<dbReference type="InterPro" id="IPR016159">
    <property type="entry name" value="Cullin_repeat-like_dom_sf"/>
</dbReference>
<dbReference type="GO" id="GO:0015031">
    <property type="term" value="P:protein transport"/>
    <property type="evidence" value="ECO:0007669"/>
    <property type="project" value="UniProtKB-KW"/>
</dbReference>
<dbReference type="AlphaFoldDB" id="A0A6A6SJN3"/>
<evidence type="ECO:0000256" key="3">
    <source>
        <dbReference type="ARBA" id="ARBA00022483"/>
    </source>
</evidence>
<comment type="subcellular location">
    <subcellularLocation>
        <location evidence="4">Bud</location>
    </subcellularLocation>
    <subcellularLocation>
        <location evidence="4">Bud neck</location>
    </subcellularLocation>
</comment>
<comment type="function">
    <text evidence="4">Involved in the secretory pathway as part of the exocyst complex which tethers secretory vesicles to the sites of exocytosis. Also plays a role in the assembly of the exocyst.</text>
</comment>
<accession>A0A6A6SJN3</accession>
<dbReference type="GO" id="GO:0005935">
    <property type="term" value="C:cellular bud neck"/>
    <property type="evidence" value="ECO:0007669"/>
    <property type="project" value="UniProtKB-SubCell"/>
</dbReference>
<feature type="domain" description="Exocyst complex subunit Exo70 C-terminal" evidence="5">
    <location>
        <begin position="247"/>
        <end position="635"/>
    </location>
</feature>
<dbReference type="PANTHER" id="PTHR12542:SF41">
    <property type="entry name" value="EXOCYST COMPLEX COMPONENT 7"/>
    <property type="match status" value="1"/>
</dbReference>
<dbReference type="OrthoDB" id="1922221at2759"/>
<reference evidence="6" key="1">
    <citation type="journal article" date="2020" name="Stud. Mycol.">
        <title>101 Dothideomycetes genomes: a test case for predicting lifestyles and emergence of pathogens.</title>
        <authorList>
            <person name="Haridas S."/>
            <person name="Albert R."/>
            <person name="Binder M."/>
            <person name="Bloem J."/>
            <person name="Labutti K."/>
            <person name="Salamov A."/>
            <person name="Andreopoulos B."/>
            <person name="Baker S."/>
            <person name="Barry K."/>
            <person name="Bills G."/>
            <person name="Bluhm B."/>
            <person name="Cannon C."/>
            <person name="Castanera R."/>
            <person name="Culley D."/>
            <person name="Daum C."/>
            <person name="Ezra D."/>
            <person name="Gonzalez J."/>
            <person name="Henrissat B."/>
            <person name="Kuo A."/>
            <person name="Liang C."/>
            <person name="Lipzen A."/>
            <person name="Lutzoni F."/>
            <person name="Magnuson J."/>
            <person name="Mondo S."/>
            <person name="Nolan M."/>
            <person name="Ohm R."/>
            <person name="Pangilinan J."/>
            <person name="Park H.-J."/>
            <person name="Ramirez L."/>
            <person name="Alfaro M."/>
            <person name="Sun H."/>
            <person name="Tritt A."/>
            <person name="Yoshinaga Y."/>
            <person name="Zwiers L.-H."/>
            <person name="Turgeon B."/>
            <person name="Goodwin S."/>
            <person name="Spatafora J."/>
            <person name="Crous P."/>
            <person name="Grigoriev I."/>
        </authorList>
    </citation>
    <scope>NUCLEOTIDE SEQUENCE</scope>
    <source>
        <strain evidence="6">CBS 122681</strain>
    </source>
</reference>
<proteinExistence type="inferred from homology"/>
<keyword evidence="4" id="KW-0653">Protein transport</keyword>
<name>A0A6A6SJN3_9PLEO</name>
<protein>
    <recommendedName>
        <fullName evidence="4">Exocyst complex protein EXO70</fullName>
    </recommendedName>
</protein>
<dbReference type="InterPro" id="IPR046364">
    <property type="entry name" value="Exo70_C"/>
</dbReference>
<evidence type="ECO:0000313" key="7">
    <source>
        <dbReference type="Proteomes" id="UP000799324"/>
    </source>
</evidence>
<organism evidence="6 7">
    <name type="scientific">Lophiostoma macrostomum CBS 122681</name>
    <dbReference type="NCBI Taxonomy" id="1314788"/>
    <lineage>
        <taxon>Eukaryota</taxon>
        <taxon>Fungi</taxon>
        <taxon>Dikarya</taxon>
        <taxon>Ascomycota</taxon>
        <taxon>Pezizomycotina</taxon>
        <taxon>Dothideomycetes</taxon>
        <taxon>Pleosporomycetidae</taxon>
        <taxon>Pleosporales</taxon>
        <taxon>Lophiostomataceae</taxon>
        <taxon>Lophiostoma</taxon>
    </lineage>
</organism>
<evidence type="ECO:0000259" key="5">
    <source>
        <dbReference type="Pfam" id="PF03081"/>
    </source>
</evidence>
<evidence type="ECO:0000256" key="1">
    <source>
        <dbReference type="ARBA" id="ARBA00006756"/>
    </source>
</evidence>
<sequence>MVAMRKGAFAEESAEVEVLFANMEKMKSLTKKIQGSMNRLETSGKTVEDAVRPIYGNTAKLQTTNTNIDKIIDAIDRLRAPLDQTDREERIIKAGPRKGEVRDYISALDRLTVALSDLKRSNLRSNQDAINKYSALTRQGAKNLEDVFRDELRQASARTVDGLEYVVKNNPFPIISQETQSTLRIINQHISNSVAQTSQSDGRETPTQRIYAEIRGEYLVNSLRTLAAATISTARKVQADAIYKRKSNGIETYTKAIEGLFLAEYESICPIFARNEWGALCAATCQASLREFEKTLRELNQHIIRNLLTDCFLGYEVVGFVSKLSITLESKTGELKRPIYDAVKPIRETSKASLGKLLDDTRTRVQTLVALPMDGAPVPVTRDTMTRLQAMTDYLDLPESDGLSSILTSLGSGGWNAATANTSSSSLPTMKSFDVGADGRKLFMEYASDTIDTLLQNLEGKAKMLLKGKNLQGVFIANNVCIINETIQSSTLLRPHLQGLTGKLQSWSKRGTAMYLDAWREPSGHLLDVQYTNRSGRPHSGGGATESAAIVKGLSSKDKDAIKEKFKSFNASFDDLVSRHKSYNMEKEVRQQLGREVQTIIEPLYGRFWDRYHEIDKGKGKYVKYDKSQLGATLASLA</sequence>
<evidence type="ECO:0000313" key="6">
    <source>
        <dbReference type="EMBL" id="KAF2648036.1"/>
    </source>
</evidence>
<dbReference type="GO" id="GO:0005546">
    <property type="term" value="F:phosphatidylinositol-4,5-bisphosphate binding"/>
    <property type="evidence" value="ECO:0007669"/>
    <property type="project" value="InterPro"/>
</dbReference>
<dbReference type="PANTHER" id="PTHR12542">
    <property type="entry name" value="EXOCYST COMPLEX PROTEIN EXO70"/>
    <property type="match status" value="1"/>
</dbReference>
<dbReference type="GO" id="GO:0000145">
    <property type="term" value="C:exocyst"/>
    <property type="evidence" value="ECO:0007669"/>
    <property type="project" value="InterPro"/>
</dbReference>
<dbReference type="EMBL" id="MU004562">
    <property type="protein sequence ID" value="KAF2648036.1"/>
    <property type="molecule type" value="Genomic_DNA"/>
</dbReference>
<dbReference type="Pfam" id="PF20669">
    <property type="entry name" value="Exo70_N"/>
    <property type="match status" value="1"/>
</dbReference>
<dbReference type="Proteomes" id="UP000799324">
    <property type="component" value="Unassembled WGS sequence"/>
</dbReference>
<dbReference type="Gene3D" id="1.20.1280.170">
    <property type="entry name" value="Exocyst complex component Exo70"/>
    <property type="match status" value="1"/>
</dbReference>
<evidence type="ECO:0000256" key="2">
    <source>
        <dbReference type="ARBA" id="ARBA00022448"/>
    </source>
</evidence>
<dbReference type="Pfam" id="PF03081">
    <property type="entry name" value="Exo70_C"/>
    <property type="match status" value="1"/>
</dbReference>
<dbReference type="GO" id="GO:0006887">
    <property type="term" value="P:exocytosis"/>
    <property type="evidence" value="ECO:0007669"/>
    <property type="project" value="UniProtKB-KW"/>
</dbReference>
<evidence type="ECO:0000256" key="4">
    <source>
        <dbReference type="RuleBase" id="RU365026"/>
    </source>
</evidence>
<keyword evidence="2 4" id="KW-0813">Transport</keyword>
<gene>
    <name evidence="6" type="ORF">K491DRAFT_699220</name>
</gene>
<dbReference type="SUPFAM" id="SSF74788">
    <property type="entry name" value="Cullin repeat-like"/>
    <property type="match status" value="1"/>
</dbReference>
<keyword evidence="3 4" id="KW-0268">Exocytosis</keyword>